<proteinExistence type="predicted"/>
<feature type="transmembrane region" description="Helical" evidence="1">
    <location>
        <begin position="74"/>
        <end position="92"/>
    </location>
</feature>
<reference evidence="2 3" key="1">
    <citation type="submission" date="2019-03" db="EMBL/GenBank/DDBJ databases">
        <title>Subsurface microbial communities from deep shales in Ohio and West Virginia, USA.</title>
        <authorList>
            <person name="Wrighton K."/>
        </authorList>
    </citation>
    <scope>NUCLEOTIDE SEQUENCE [LARGE SCALE GENOMIC DNA]</scope>
    <source>
        <strain evidence="2 3">MA284_T2</strain>
    </source>
</reference>
<evidence type="ECO:0000256" key="1">
    <source>
        <dbReference type="SAM" id="Phobius"/>
    </source>
</evidence>
<dbReference type="Gene3D" id="1.20.1730.10">
    <property type="entry name" value="Sodium/glucose cotransporter"/>
    <property type="match status" value="1"/>
</dbReference>
<dbReference type="InterPro" id="IPR038377">
    <property type="entry name" value="Na/Glc_symporter_sf"/>
</dbReference>
<evidence type="ECO:0000313" key="3">
    <source>
        <dbReference type="Proteomes" id="UP000295064"/>
    </source>
</evidence>
<dbReference type="Proteomes" id="UP000295064">
    <property type="component" value="Unassembled WGS sequence"/>
</dbReference>
<evidence type="ECO:0000313" key="2">
    <source>
        <dbReference type="EMBL" id="TDO78281.1"/>
    </source>
</evidence>
<protein>
    <recommendedName>
        <fullName evidence="4">Sodium:solute symporter family protein</fullName>
    </recommendedName>
</protein>
<evidence type="ECO:0008006" key="4">
    <source>
        <dbReference type="Google" id="ProtNLM"/>
    </source>
</evidence>
<accession>A0A4R6LFK0</accession>
<keyword evidence="1" id="KW-1133">Transmembrane helix</keyword>
<feature type="transmembrane region" description="Helical" evidence="1">
    <location>
        <begin position="45"/>
        <end position="62"/>
    </location>
</feature>
<sequence length="115" mass="12971">MGLPGAVYLGGLSQAWSLQVSYLNHYLILIILPVLFSIFSKKTSWQSIFAGMIVGTITLIIWKESGLGATLYEIVPGFMINVIVIMVVNKIYQQQDQGILSEFEEVEKIYQRDIK</sequence>
<organism evidence="2 3">
    <name type="scientific">Halanaerobium saccharolyticum</name>
    <dbReference type="NCBI Taxonomy" id="43595"/>
    <lineage>
        <taxon>Bacteria</taxon>
        <taxon>Bacillati</taxon>
        <taxon>Bacillota</taxon>
        <taxon>Clostridia</taxon>
        <taxon>Halanaerobiales</taxon>
        <taxon>Halanaerobiaceae</taxon>
        <taxon>Halanaerobium</taxon>
    </lineage>
</organism>
<feature type="transmembrane region" description="Helical" evidence="1">
    <location>
        <begin position="20"/>
        <end position="38"/>
    </location>
</feature>
<keyword evidence="1" id="KW-0812">Transmembrane</keyword>
<name>A0A4R6LFK0_9FIRM</name>
<comment type="caution">
    <text evidence="2">The sequence shown here is derived from an EMBL/GenBank/DDBJ whole genome shotgun (WGS) entry which is preliminary data.</text>
</comment>
<dbReference type="RefSeq" id="WP_208107554.1">
    <property type="nucleotide sequence ID" value="NZ_SNWX01000030.1"/>
</dbReference>
<dbReference type="EMBL" id="SNWX01000030">
    <property type="protein sequence ID" value="TDO78281.1"/>
    <property type="molecule type" value="Genomic_DNA"/>
</dbReference>
<gene>
    <name evidence="2" type="ORF">DFR79_13023</name>
</gene>
<dbReference type="AlphaFoldDB" id="A0A4R6LFK0"/>
<keyword evidence="1" id="KW-0472">Membrane</keyword>